<proteinExistence type="predicted"/>
<dbReference type="AlphaFoldDB" id="A0A6M3IVA1"/>
<gene>
    <name evidence="2" type="ORF">MM415A00740_0017</name>
    <name evidence="1" type="ORF">MM415B01114_0042</name>
</gene>
<sequence>MSDMKDKLIQAMNPTIAIKVIQLSNTKFTKLILDEINSVLKYKYETMIDKEMNTIYIGKRN</sequence>
<evidence type="ECO:0000313" key="2">
    <source>
        <dbReference type="EMBL" id="QJA80360.1"/>
    </source>
</evidence>
<name>A0A6M3IVA1_9ZZZZ</name>
<evidence type="ECO:0000313" key="1">
    <source>
        <dbReference type="EMBL" id="QJA60492.1"/>
    </source>
</evidence>
<dbReference type="EMBL" id="MT141410">
    <property type="protein sequence ID" value="QJA60492.1"/>
    <property type="molecule type" value="Genomic_DNA"/>
</dbReference>
<accession>A0A6M3IVA1</accession>
<organism evidence="1">
    <name type="scientific">viral metagenome</name>
    <dbReference type="NCBI Taxonomy" id="1070528"/>
    <lineage>
        <taxon>unclassified sequences</taxon>
        <taxon>metagenomes</taxon>
        <taxon>organismal metagenomes</taxon>
    </lineage>
</organism>
<reference evidence="1" key="1">
    <citation type="submission" date="2020-03" db="EMBL/GenBank/DDBJ databases">
        <title>The deep terrestrial virosphere.</title>
        <authorList>
            <person name="Holmfeldt K."/>
            <person name="Nilsson E."/>
            <person name="Simone D."/>
            <person name="Lopez-Fernandez M."/>
            <person name="Wu X."/>
            <person name="de Brujin I."/>
            <person name="Lundin D."/>
            <person name="Andersson A."/>
            <person name="Bertilsson S."/>
            <person name="Dopson M."/>
        </authorList>
    </citation>
    <scope>NUCLEOTIDE SEQUENCE</scope>
    <source>
        <strain evidence="2">MM415A00740</strain>
        <strain evidence="1">MM415B01114</strain>
    </source>
</reference>
<protein>
    <submittedName>
        <fullName evidence="1">Uncharacterized protein</fullName>
    </submittedName>
</protein>
<dbReference type="EMBL" id="MT142418">
    <property type="protein sequence ID" value="QJA80360.1"/>
    <property type="molecule type" value="Genomic_DNA"/>
</dbReference>